<sequence>MQIGIAEFLEKVGKLKKTQEKIDAIAANDSLVLRIILQAAYDPKVEWALPEGVPPYKPNDLFDQEHVLIKDCEKLRYFIKGFHDNLNQLKRETMFVEFLERIAPKDAEMIVHIKDKKPIKGVTLQHVTEGLPGLINE</sequence>
<name>A0A6J5NZ72_9CAUD</name>
<dbReference type="EMBL" id="LR796734">
    <property type="protein sequence ID" value="CAB4162956.1"/>
    <property type="molecule type" value="Genomic_DNA"/>
</dbReference>
<accession>A0A6J5NZ72</accession>
<proteinExistence type="predicted"/>
<dbReference type="Pfam" id="PF20025">
    <property type="entry name" value="DUF6433"/>
    <property type="match status" value="1"/>
</dbReference>
<organism evidence="1">
    <name type="scientific">uncultured Caudovirales phage</name>
    <dbReference type="NCBI Taxonomy" id="2100421"/>
    <lineage>
        <taxon>Viruses</taxon>
        <taxon>Duplodnaviria</taxon>
        <taxon>Heunggongvirae</taxon>
        <taxon>Uroviricota</taxon>
        <taxon>Caudoviricetes</taxon>
        <taxon>Peduoviridae</taxon>
        <taxon>Maltschvirus</taxon>
        <taxon>Maltschvirus maltsch</taxon>
    </lineage>
</organism>
<dbReference type="InterPro" id="IPR045491">
    <property type="entry name" value="DUF6433"/>
</dbReference>
<protein>
    <submittedName>
        <fullName evidence="1">Uncharacterized protein</fullName>
    </submittedName>
</protein>
<evidence type="ECO:0000313" key="1">
    <source>
        <dbReference type="EMBL" id="CAB4162956.1"/>
    </source>
</evidence>
<reference evidence="1" key="1">
    <citation type="submission" date="2020-04" db="EMBL/GenBank/DDBJ databases">
        <authorList>
            <person name="Chiriac C."/>
            <person name="Salcher M."/>
            <person name="Ghai R."/>
            <person name="Kavagutti S V."/>
        </authorList>
    </citation>
    <scope>NUCLEOTIDE SEQUENCE</scope>
</reference>
<gene>
    <name evidence="1" type="ORF">UFOVP787_199</name>
</gene>